<dbReference type="PANTHER" id="PTHR37534">
    <property type="entry name" value="TRANSCRIPTIONAL ACTIVATOR PROTEIN UGA3"/>
    <property type="match status" value="1"/>
</dbReference>
<name>A0AAD9ZHH8_9LECA</name>
<comment type="caution">
    <text evidence="4">The sequence shown here is derived from an EMBL/GenBank/DDBJ whole genome shotgun (WGS) entry which is preliminary data.</text>
</comment>
<evidence type="ECO:0000256" key="3">
    <source>
        <dbReference type="SAM" id="MobiDB-lite"/>
    </source>
</evidence>
<keyword evidence="2" id="KW-0539">Nucleus</keyword>
<organism evidence="4 5">
    <name type="scientific">Lepraria neglecta</name>
    <dbReference type="NCBI Taxonomy" id="209136"/>
    <lineage>
        <taxon>Eukaryota</taxon>
        <taxon>Fungi</taxon>
        <taxon>Dikarya</taxon>
        <taxon>Ascomycota</taxon>
        <taxon>Pezizomycotina</taxon>
        <taxon>Lecanoromycetes</taxon>
        <taxon>OSLEUM clade</taxon>
        <taxon>Lecanoromycetidae</taxon>
        <taxon>Lecanorales</taxon>
        <taxon>Lecanorineae</taxon>
        <taxon>Stereocaulaceae</taxon>
        <taxon>Lepraria</taxon>
    </lineage>
</organism>
<evidence type="ECO:0000313" key="4">
    <source>
        <dbReference type="EMBL" id="KAK3178461.1"/>
    </source>
</evidence>
<comment type="subcellular location">
    <subcellularLocation>
        <location evidence="1">Nucleus</location>
    </subcellularLocation>
</comment>
<evidence type="ECO:0000256" key="1">
    <source>
        <dbReference type="ARBA" id="ARBA00004123"/>
    </source>
</evidence>
<dbReference type="Proteomes" id="UP001276659">
    <property type="component" value="Unassembled WGS sequence"/>
</dbReference>
<reference evidence="4" key="1">
    <citation type="submission" date="2022-11" db="EMBL/GenBank/DDBJ databases">
        <title>Chromosomal genome sequence assembly and mating type (MAT) locus characterization of the leprose asexual lichenized fungus Lepraria neglecta (Nyl.) Erichsen.</title>
        <authorList>
            <person name="Allen J.L."/>
            <person name="Pfeffer B."/>
        </authorList>
    </citation>
    <scope>NUCLEOTIDE SEQUENCE</scope>
    <source>
        <strain evidence="4">Allen 5258</strain>
    </source>
</reference>
<dbReference type="GO" id="GO:0045944">
    <property type="term" value="P:positive regulation of transcription by RNA polymerase II"/>
    <property type="evidence" value="ECO:0007669"/>
    <property type="project" value="TreeGrafter"/>
</dbReference>
<dbReference type="GO" id="GO:0003700">
    <property type="term" value="F:DNA-binding transcription factor activity"/>
    <property type="evidence" value="ECO:0007669"/>
    <property type="project" value="TreeGrafter"/>
</dbReference>
<gene>
    <name evidence="4" type="ORF">OEA41_000597</name>
</gene>
<evidence type="ECO:0000256" key="2">
    <source>
        <dbReference type="ARBA" id="ARBA00023242"/>
    </source>
</evidence>
<dbReference type="AlphaFoldDB" id="A0AAD9ZHH8"/>
<dbReference type="PANTHER" id="PTHR37534:SF49">
    <property type="entry name" value="LYSINE BIOSYNTHESIS REGULATORY PROTEIN LYS14"/>
    <property type="match status" value="1"/>
</dbReference>
<dbReference type="Pfam" id="PF11951">
    <property type="entry name" value="Fungal_trans_2"/>
    <property type="match status" value="1"/>
</dbReference>
<keyword evidence="5" id="KW-1185">Reference proteome</keyword>
<evidence type="ECO:0000313" key="5">
    <source>
        <dbReference type="Proteomes" id="UP001276659"/>
    </source>
</evidence>
<dbReference type="GO" id="GO:0005634">
    <property type="term" value="C:nucleus"/>
    <property type="evidence" value="ECO:0007669"/>
    <property type="project" value="UniProtKB-SubCell"/>
</dbReference>
<dbReference type="InterPro" id="IPR021858">
    <property type="entry name" value="Fun_TF"/>
</dbReference>
<dbReference type="GO" id="GO:0000976">
    <property type="term" value="F:transcription cis-regulatory region binding"/>
    <property type="evidence" value="ECO:0007669"/>
    <property type="project" value="TreeGrafter"/>
</dbReference>
<proteinExistence type="predicted"/>
<dbReference type="EMBL" id="JASNWA010000003">
    <property type="protein sequence ID" value="KAK3178461.1"/>
    <property type="molecule type" value="Genomic_DNA"/>
</dbReference>
<sequence length="479" mass="54268">MESKLVKAMNAVNDARQHLSSLTDFERLETQYIDRILAKIVDLPTDSKQKNTRRNLQMIREWMVADGCGVVLLEVLGQLYWRLGDLNSKDFEILKKSLRQQQSYFDLVQSPQSATLVMQRIKHVQECKFNAFDILMQDLDSSPGSTPSTSNASPRSQAMTRTNSCEQVLDYSMPVEKVETTDNGMEVMAWCLDAPISLEPSTLGSYELPQNDLEHTLLDFYINWFCPSRTLLTCSNTYLDLLSIADQSQSTLFAILSLSASYMKDCLMSDTERYQQADHYYAVKAVQTLGRAIRHHESTEGCLATGMLLVHHAIVNETPETEVCWTCHIGMLDVLPERDVFVHSEPALFMRYQLILAKTAQSSHRMRKTWPKCAESTDKSLDYIDPESQRICGVLGLSSQLLSLIESITTLVTDSPFTKKNYKMSSAASLEYGLANLHQWTSEVSGKALEVVNRTAETYRIAAQIYLQCRFFGYLHSSS</sequence>
<protein>
    <submittedName>
        <fullName evidence="4">Uncharacterized protein</fullName>
    </submittedName>
</protein>
<accession>A0AAD9ZHH8</accession>
<feature type="region of interest" description="Disordered" evidence="3">
    <location>
        <begin position="141"/>
        <end position="160"/>
    </location>
</feature>